<organism evidence="4">
    <name type="scientific">Hexamita inflata</name>
    <dbReference type="NCBI Taxonomy" id="28002"/>
    <lineage>
        <taxon>Eukaryota</taxon>
        <taxon>Metamonada</taxon>
        <taxon>Diplomonadida</taxon>
        <taxon>Hexamitidae</taxon>
        <taxon>Hexamitinae</taxon>
        <taxon>Hexamita</taxon>
    </lineage>
</organism>
<dbReference type="Gene3D" id="3.90.550.10">
    <property type="entry name" value="Spore Coat Polysaccharide Biosynthesis Protein SpsA, Chain A"/>
    <property type="match status" value="1"/>
</dbReference>
<name>A0AA86TSX8_9EUKA</name>
<feature type="domain" description="Glycosyltransferase 2-like" evidence="3">
    <location>
        <begin position="10"/>
        <end position="60"/>
    </location>
</feature>
<accession>A0AA86TSX8</accession>
<dbReference type="Pfam" id="PF00535">
    <property type="entry name" value="Glycos_transf_2"/>
    <property type="match status" value="1"/>
</dbReference>
<dbReference type="InterPro" id="IPR029044">
    <property type="entry name" value="Nucleotide-diphossugar_trans"/>
</dbReference>
<feature type="signal peptide" evidence="2">
    <location>
        <begin position="1"/>
        <end position="18"/>
    </location>
</feature>
<sequence>MSHCHQFLLLILPCYIQAANLRKSILFLLNQSFKNFEIVCVNDGSTEDTKTVIQHFQQLDTYITLTCSLTTASPSISCFKISQIISLYRSRTFSTLR</sequence>
<feature type="chain" id="PRO_5041695661" evidence="2">
    <location>
        <begin position="19"/>
        <end position="97"/>
    </location>
</feature>
<comment type="function">
    <text evidence="1">Dolichyl-phosphate beta-glucosyltransferase involved in the glycosylation of glycoproteins through the synthesis of dolichyl beta-D-glucosyl phosphate which serves as a sugar donor for transfer of three glucose residues to the Man-9-GlcNAc-2-PP-dolichol precursor to N-glycans.</text>
</comment>
<keyword evidence="2" id="KW-0732">Signal</keyword>
<evidence type="ECO:0000256" key="2">
    <source>
        <dbReference type="SAM" id="SignalP"/>
    </source>
</evidence>
<gene>
    <name evidence="4" type="ORF">HINF_LOCUS14835</name>
    <name evidence="5" type="ORF">HINF_LOCUS1747</name>
</gene>
<proteinExistence type="predicted"/>
<evidence type="ECO:0000313" key="4">
    <source>
        <dbReference type="EMBL" id="CAI9927190.1"/>
    </source>
</evidence>
<dbReference type="EMBL" id="CATOUU010000380">
    <property type="protein sequence ID" value="CAI9927190.1"/>
    <property type="molecule type" value="Genomic_DNA"/>
</dbReference>
<evidence type="ECO:0000313" key="6">
    <source>
        <dbReference type="Proteomes" id="UP001642409"/>
    </source>
</evidence>
<evidence type="ECO:0000256" key="1">
    <source>
        <dbReference type="ARBA" id="ARBA00003301"/>
    </source>
</evidence>
<dbReference type="InterPro" id="IPR001173">
    <property type="entry name" value="Glyco_trans_2-like"/>
</dbReference>
<evidence type="ECO:0000313" key="5">
    <source>
        <dbReference type="EMBL" id="CAL5972122.1"/>
    </source>
</evidence>
<reference evidence="4" key="1">
    <citation type="submission" date="2023-06" db="EMBL/GenBank/DDBJ databases">
        <authorList>
            <person name="Kurt Z."/>
        </authorList>
    </citation>
    <scope>NUCLEOTIDE SEQUENCE</scope>
</reference>
<reference evidence="5 6" key="2">
    <citation type="submission" date="2024-07" db="EMBL/GenBank/DDBJ databases">
        <authorList>
            <person name="Akdeniz Z."/>
        </authorList>
    </citation>
    <scope>NUCLEOTIDE SEQUENCE [LARGE SCALE GENOMIC DNA]</scope>
</reference>
<dbReference type="CDD" id="cd00761">
    <property type="entry name" value="Glyco_tranf_GTA_type"/>
    <property type="match status" value="1"/>
</dbReference>
<comment type="caution">
    <text evidence="4">The sequence shown here is derived from an EMBL/GenBank/DDBJ whole genome shotgun (WGS) entry which is preliminary data.</text>
</comment>
<evidence type="ECO:0000259" key="3">
    <source>
        <dbReference type="Pfam" id="PF00535"/>
    </source>
</evidence>
<dbReference type="Proteomes" id="UP001642409">
    <property type="component" value="Unassembled WGS sequence"/>
</dbReference>
<dbReference type="EMBL" id="CAXDID020000003">
    <property type="protein sequence ID" value="CAL5972122.1"/>
    <property type="molecule type" value="Genomic_DNA"/>
</dbReference>
<dbReference type="AlphaFoldDB" id="A0AA86TSX8"/>
<dbReference type="SUPFAM" id="SSF53448">
    <property type="entry name" value="Nucleotide-diphospho-sugar transferases"/>
    <property type="match status" value="1"/>
</dbReference>
<protein>
    <submittedName>
        <fullName evidence="4">Glycosyltransferase family 2 protein</fullName>
    </submittedName>
    <submittedName>
        <fullName evidence="5">Glycosyltransferase_family 2 protein</fullName>
    </submittedName>
</protein>
<keyword evidence="6" id="KW-1185">Reference proteome</keyword>